<accession>A0ABN0BKH6</accession>
<reference evidence="1 2" key="1">
    <citation type="submission" date="2008-12" db="EMBL/GenBank/DDBJ databases">
        <title>Annotation of Bacteroides fragilis strain 3_1_12.</title>
        <authorList>
            <consortium name="The Broad Institute Genome Sequencing Platform"/>
            <person name="Ward D."/>
            <person name="Young S.K."/>
            <person name="Kodira C.D."/>
            <person name="Zeng Q."/>
            <person name="Koehrsen M."/>
            <person name="Alvarado L."/>
            <person name="Berlin A."/>
            <person name="Borenstein D."/>
            <person name="Chen Z."/>
            <person name="Engels R."/>
            <person name="Freedman E."/>
            <person name="Gellesch M."/>
            <person name="Goldberg J."/>
            <person name="Griggs A."/>
            <person name="Gujja S."/>
            <person name="Heiman D."/>
            <person name="Hepburn T."/>
            <person name="Howarth C."/>
            <person name="Jen D."/>
            <person name="Larson L."/>
            <person name="Lewis B."/>
            <person name="Mehta T."/>
            <person name="Park D."/>
            <person name="Pearson M."/>
            <person name="Roberts A."/>
            <person name="Saif S."/>
            <person name="Shea T."/>
            <person name="Shenoy N."/>
            <person name="Sisk P."/>
            <person name="Stolte C."/>
            <person name="Sykes S."/>
            <person name="Walk T."/>
            <person name="White J."/>
            <person name="Yandava C."/>
            <person name="Allen-Vercoe E."/>
            <person name="Strauss J."/>
            <person name="Ambrose C."/>
            <person name="Lander E."/>
            <person name="Nusbaum C."/>
            <person name="Galagan J."/>
            <person name="Birren B."/>
        </authorList>
    </citation>
    <scope>NUCLEOTIDE SEQUENCE [LARGE SCALE GENOMIC DNA]</scope>
    <source>
        <strain evidence="1 2">3_1_12</strain>
    </source>
</reference>
<protein>
    <recommendedName>
        <fullName evidence="3">Transcriptional regulator</fullName>
    </recommendedName>
</protein>
<evidence type="ECO:0000313" key="1">
    <source>
        <dbReference type="EMBL" id="EFR53369.1"/>
    </source>
</evidence>
<proteinExistence type="predicted"/>
<evidence type="ECO:0000313" key="2">
    <source>
        <dbReference type="Proteomes" id="UP000005101"/>
    </source>
</evidence>
<name>A0ABN0BKH6_BACFG</name>
<dbReference type="Proteomes" id="UP000005101">
    <property type="component" value="Unassembled WGS sequence"/>
</dbReference>
<gene>
    <name evidence="1" type="ORF">BFAG_02064</name>
</gene>
<dbReference type="EMBL" id="EQ973213">
    <property type="protein sequence ID" value="EFR53369.1"/>
    <property type="molecule type" value="Genomic_DNA"/>
</dbReference>
<evidence type="ECO:0008006" key="3">
    <source>
        <dbReference type="Google" id="ProtNLM"/>
    </source>
</evidence>
<keyword evidence="2" id="KW-1185">Reference proteome</keyword>
<sequence>MNVPSFPERHDKATHRRARMQKIGADWCRLVQKCTVIPIAVLRTLCRGETEP</sequence>
<organism evidence="1 2">
    <name type="scientific">Bacteroides fragilis 3_1_12</name>
    <dbReference type="NCBI Taxonomy" id="457424"/>
    <lineage>
        <taxon>Bacteria</taxon>
        <taxon>Pseudomonadati</taxon>
        <taxon>Bacteroidota</taxon>
        <taxon>Bacteroidia</taxon>
        <taxon>Bacteroidales</taxon>
        <taxon>Bacteroidaceae</taxon>
        <taxon>Bacteroides</taxon>
    </lineage>
</organism>